<keyword evidence="2" id="KW-1185">Reference proteome</keyword>
<evidence type="ECO:0000313" key="2">
    <source>
        <dbReference type="Proteomes" id="UP000183832"/>
    </source>
</evidence>
<gene>
    <name evidence="1" type="ORF">CLUMA_CG009729</name>
</gene>
<evidence type="ECO:0000313" key="1">
    <source>
        <dbReference type="EMBL" id="CRK96310.1"/>
    </source>
</evidence>
<dbReference type="Proteomes" id="UP000183832">
    <property type="component" value="Unassembled WGS sequence"/>
</dbReference>
<organism evidence="1 2">
    <name type="scientific">Clunio marinus</name>
    <dbReference type="NCBI Taxonomy" id="568069"/>
    <lineage>
        <taxon>Eukaryota</taxon>
        <taxon>Metazoa</taxon>
        <taxon>Ecdysozoa</taxon>
        <taxon>Arthropoda</taxon>
        <taxon>Hexapoda</taxon>
        <taxon>Insecta</taxon>
        <taxon>Pterygota</taxon>
        <taxon>Neoptera</taxon>
        <taxon>Endopterygota</taxon>
        <taxon>Diptera</taxon>
        <taxon>Nematocera</taxon>
        <taxon>Chironomoidea</taxon>
        <taxon>Chironomidae</taxon>
        <taxon>Clunio</taxon>
    </lineage>
</organism>
<name>A0A1J1IBF5_9DIPT</name>
<proteinExistence type="predicted"/>
<accession>A0A1J1IBF5</accession>
<reference evidence="1 2" key="1">
    <citation type="submission" date="2015-04" db="EMBL/GenBank/DDBJ databases">
        <authorList>
            <person name="Syromyatnikov M.Y."/>
            <person name="Popov V.N."/>
        </authorList>
    </citation>
    <scope>NUCLEOTIDE SEQUENCE [LARGE SCALE GENOMIC DNA]</scope>
</reference>
<dbReference type="AlphaFoldDB" id="A0A1J1IBF5"/>
<protein>
    <submittedName>
        <fullName evidence="1">CLUMA_CG009729, isoform A</fullName>
    </submittedName>
</protein>
<sequence length="70" mass="8306">MNPHKFTISLTGNETVLWGKFCAVFQAYLEIILKMRMFWQSRDAFAVHINIYYEERNVSEEKTPQDAAFE</sequence>
<dbReference type="EMBL" id="CVRI01000043">
    <property type="protein sequence ID" value="CRK96310.1"/>
    <property type="molecule type" value="Genomic_DNA"/>
</dbReference>